<evidence type="ECO:0008006" key="4">
    <source>
        <dbReference type="Google" id="ProtNLM"/>
    </source>
</evidence>
<comment type="caution">
    <text evidence="2">The sequence shown here is derived from an EMBL/GenBank/DDBJ whole genome shotgun (WGS) entry which is preliminary data.</text>
</comment>
<protein>
    <recommendedName>
        <fullName evidence="4">Preprotein translocase subunit SecA</fullName>
    </recommendedName>
</protein>
<accession>A0ABQ2IWA4</accession>
<keyword evidence="3" id="KW-1185">Reference proteome</keyword>
<evidence type="ECO:0000256" key="1">
    <source>
        <dbReference type="SAM" id="MobiDB-lite"/>
    </source>
</evidence>
<organism evidence="2 3">
    <name type="scientific">Lentzea pudingi</name>
    <dbReference type="NCBI Taxonomy" id="1789439"/>
    <lineage>
        <taxon>Bacteria</taxon>
        <taxon>Bacillati</taxon>
        <taxon>Actinomycetota</taxon>
        <taxon>Actinomycetes</taxon>
        <taxon>Pseudonocardiales</taxon>
        <taxon>Pseudonocardiaceae</taxon>
        <taxon>Lentzea</taxon>
    </lineage>
</organism>
<proteinExistence type="predicted"/>
<name>A0ABQ2IWA4_9PSEU</name>
<dbReference type="RefSeq" id="WP_189160506.1">
    <property type="nucleotide sequence ID" value="NZ_BMNC01000027.1"/>
</dbReference>
<sequence length="818" mass="89973">MKGKSRRRAARKQRQKQARLAEAAPFDVHTLTVLDSLTAMEKLIQSFTPSDDPAASIGATIDEAVNQLVADVRQFDTLRLVEVARLMFLPSSFGGPPVSALDAVAAHVELLALIALAAEGPNGFSGSGSNLSTTEFVPAAKSQLDHLMHLSQLRVMATTKPTDKLAMISTYVRGNEVWMRSTSYADVAEATVHSLFEDCPEVRQALLADLGFSAADVLAVLQSCHDIQIAKLNTRMQAMFESVDIAMNSTTETGPDPVLRDAAQEQFSAMWEPAIETVTAGIEEIAAATGQPADRVSAIVDQFRLDLGTSTPAEVTDDFMAGRNPLRTHPVLVHDSGRIMLPHSALIAGAIKENFEEHLKSSPVWETYRKHRGDLLESRTRAALEKVLPGASHRGGTERFEYFIPATPKEQTAGDPAKYTKRVEGDHLFLLDDVAIVVEDKANALSALSRGGKVNRIRTDLTSIISKAAEQAGRLRDLIEGDGGVRVEGEGWVDLTHIREIHTITVSLDDLSSVATATAEFVRAGLLAPENICWTVSIHDLELITELIDRPAEFLLYLRRRRNPQVTVLYSAPDELDLFLYFFESGLWVEPDPDQERAAFPFLPEPKPAQRRRYRGQARSLITSRTDPLDRWHDAKLNGADASALKPTMVEAPLAPLADLLHTQGVYGWLSIGATLLSGAFEAQRKLAGSAQRLLSEPRSDGQGRSLTWPVTGTVEPAEGWLLVWATHPPHESLAKAHKRLAGYLKAKKHQLSLPRAVAFLYDEATRQLQHVQYDSDIGPLPDELKPWLGSLQPPEAMHPIRQSARGRRRRKAKRVAR</sequence>
<dbReference type="EMBL" id="BMNC01000027">
    <property type="protein sequence ID" value="GGN28420.1"/>
    <property type="molecule type" value="Genomic_DNA"/>
</dbReference>
<evidence type="ECO:0000313" key="3">
    <source>
        <dbReference type="Proteomes" id="UP000597656"/>
    </source>
</evidence>
<evidence type="ECO:0000313" key="2">
    <source>
        <dbReference type="EMBL" id="GGN28420.1"/>
    </source>
</evidence>
<reference evidence="3" key="1">
    <citation type="journal article" date="2019" name="Int. J. Syst. Evol. Microbiol.">
        <title>The Global Catalogue of Microorganisms (GCM) 10K type strain sequencing project: providing services to taxonomists for standard genome sequencing and annotation.</title>
        <authorList>
            <consortium name="The Broad Institute Genomics Platform"/>
            <consortium name="The Broad Institute Genome Sequencing Center for Infectious Disease"/>
            <person name="Wu L."/>
            <person name="Ma J."/>
        </authorList>
    </citation>
    <scope>NUCLEOTIDE SEQUENCE [LARGE SCALE GENOMIC DNA]</scope>
    <source>
        <strain evidence="3">CGMCC 4.7319</strain>
    </source>
</reference>
<dbReference type="Proteomes" id="UP000597656">
    <property type="component" value="Unassembled WGS sequence"/>
</dbReference>
<feature type="compositionally biased region" description="Basic residues" evidence="1">
    <location>
        <begin position="805"/>
        <end position="818"/>
    </location>
</feature>
<feature type="region of interest" description="Disordered" evidence="1">
    <location>
        <begin position="789"/>
        <end position="818"/>
    </location>
</feature>
<gene>
    <name evidence="2" type="ORF">GCM10011609_84540</name>
</gene>